<dbReference type="KEGG" id="anh:A6F65_00534"/>
<protein>
    <submittedName>
        <fullName evidence="1">Coenzyme PQQ synthesis protein D</fullName>
    </submittedName>
</protein>
<proteinExistence type="predicted"/>
<dbReference type="InterPro" id="IPR008792">
    <property type="entry name" value="PQQD"/>
</dbReference>
<dbReference type="OrthoDB" id="8686088at2"/>
<keyword evidence="2" id="KW-1185">Reference proteome</keyword>
<accession>A0A1C7D5X3</accession>
<evidence type="ECO:0000313" key="2">
    <source>
        <dbReference type="Proteomes" id="UP000092698"/>
    </source>
</evidence>
<dbReference type="EMBL" id="CP016545">
    <property type="protein sequence ID" value="ANU06857.1"/>
    <property type="molecule type" value="Genomic_DNA"/>
</dbReference>
<dbReference type="Pfam" id="PF05402">
    <property type="entry name" value="PqqD"/>
    <property type="match status" value="1"/>
</dbReference>
<evidence type="ECO:0000313" key="1">
    <source>
        <dbReference type="EMBL" id="ANU06857.1"/>
    </source>
</evidence>
<dbReference type="InterPro" id="IPR041881">
    <property type="entry name" value="PqqD_sf"/>
</dbReference>
<organism evidence="1 2">
    <name type="scientific">Paraurantiacibacter namhicola</name>
    <dbReference type="NCBI Taxonomy" id="645517"/>
    <lineage>
        <taxon>Bacteria</taxon>
        <taxon>Pseudomonadati</taxon>
        <taxon>Pseudomonadota</taxon>
        <taxon>Alphaproteobacteria</taxon>
        <taxon>Sphingomonadales</taxon>
        <taxon>Erythrobacteraceae</taxon>
        <taxon>Paraurantiacibacter</taxon>
    </lineage>
</organism>
<dbReference type="STRING" id="645517.A6F65_00534"/>
<dbReference type="RefSeq" id="WP_067785660.1">
    <property type="nucleotide sequence ID" value="NZ_CP016545.1"/>
</dbReference>
<dbReference type="Proteomes" id="UP000092698">
    <property type="component" value="Chromosome"/>
</dbReference>
<reference evidence="1 2" key="1">
    <citation type="submission" date="2016-07" db="EMBL/GenBank/DDBJ databases">
        <title>Complete genome sequence of Altererythrobacter namhicola JCM 16345T, containing esterase-encoding genes.</title>
        <authorList>
            <person name="Cheng H."/>
            <person name="Wu Y.-H."/>
            <person name="Jian S.-L."/>
            <person name="Huo Y.-Y."/>
            <person name="Wang C.-S."/>
            <person name="Xu X.-W."/>
        </authorList>
    </citation>
    <scope>NUCLEOTIDE SEQUENCE [LARGE SCALE GENOMIC DNA]</scope>
    <source>
        <strain evidence="1 2">JCM 16345</strain>
    </source>
</reference>
<dbReference type="AlphaFoldDB" id="A0A1C7D5X3"/>
<dbReference type="Gene3D" id="1.10.10.1150">
    <property type="entry name" value="Coenzyme PQQ synthesis protein D (PqqD)"/>
    <property type="match status" value="1"/>
</dbReference>
<sequence length="88" mass="9831">MSEILKKTPGATIETRVEGDIVVMRLSDGDFFEMTGTARTIWAMLDGTRSRDALLEALRERYGDVPEMERETDAFLERLHAAGLLEAG</sequence>
<name>A0A1C7D5X3_9SPHN</name>
<gene>
    <name evidence="1" type="primary">pqqD</name>
    <name evidence="1" type="ORF">A6F65_00534</name>
</gene>